<dbReference type="InterPro" id="IPR052707">
    <property type="entry name" value="OsmC_Ohr_Peroxiredoxin"/>
</dbReference>
<dbReference type="GO" id="GO:0004601">
    <property type="term" value="F:peroxidase activity"/>
    <property type="evidence" value="ECO:0007669"/>
    <property type="project" value="InterPro"/>
</dbReference>
<name>A0A6J7HV17_9ZZZZ</name>
<dbReference type="AlphaFoldDB" id="A0A6J7HV17"/>
<reference evidence="2" key="1">
    <citation type="submission" date="2020-05" db="EMBL/GenBank/DDBJ databases">
        <authorList>
            <person name="Chiriac C."/>
            <person name="Salcher M."/>
            <person name="Ghai R."/>
            <person name="Kavagutti S V."/>
        </authorList>
    </citation>
    <scope>NUCLEOTIDE SEQUENCE</scope>
</reference>
<dbReference type="EMBL" id="CAFBMK010000109">
    <property type="protein sequence ID" value="CAB4921663.1"/>
    <property type="molecule type" value="Genomic_DNA"/>
</dbReference>
<evidence type="ECO:0000313" key="2">
    <source>
        <dbReference type="EMBL" id="CAB4921663.1"/>
    </source>
</evidence>
<dbReference type="InterPro" id="IPR015946">
    <property type="entry name" value="KH_dom-like_a/b"/>
</dbReference>
<dbReference type="InterPro" id="IPR003718">
    <property type="entry name" value="OsmC/Ohr_fam"/>
</dbReference>
<dbReference type="PANTHER" id="PTHR42830">
    <property type="entry name" value="OSMOTICALLY INDUCIBLE FAMILY PROTEIN"/>
    <property type="match status" value="1"/>
</dbReference>
<gene>
    <name evidence="2" type="ORF">UFOPK3564_01866</name>
</gene>
<dbReference type="Pfam" id="PF02566">
    <property type="entry name" value="OsmC"/>
    <property type="match status" value="1"/>
</dbReference>
<dbReference type="GO" id="GO:0006979">
    <property type="term" value="P:response to oxidative stress"/>
    <property type="evidence" value="ECO:0007669"/>
    <property type="project" value="InterPro"/>
</dbReference>
<feature type="compositionally biased region" description="Polar residues" evidence="1">
    <location>
        <begin position="20"/>
        <end position="30"/>
    </location>
</feature>
<evidence type="ECO:0000256" key="1">
    <source>
        <dbReference type="SAM" id="MobiDB-lite"/>
    </source>
</evidence>
<dbReference type="NCBIfam" id="TIGR03562">
    <property type="entry name" value="osmo_induc_OsmC"/>
    <property type="match status" value="1"/>
</dbReference>
<protein>
    <submittedName>
        <fullName evidence="2">Unannotated protein</fullName>
    </submittedName>
</protein>
<dbReference type="PANTHER" id="PTHR42830:SF1">
    <property type="entry name" value="OSMOTICALLY INDUCIBLE FAMILY PROTEIN"/>
    <property type="match status" value="1"/>
</dbReference>
<accession>A0A6J7HV17</accession>
<dbReference type="SUPFAM" id="SSF82784">
    <property type="entry name" value="OsmC-like"/>
    <property type="match status" value="1"/>
</dbReference>
<proteinExistence type="predicted"/>
<dbReference type="Gene3D" id="3.30.300.20">
    <property type="match status" value="1"/>
</dbReference>
<feature type="region of interest" description="Disordered" evidence="1">
    <location>
        <begin position="1"/>
        <end position="50"/>
    </location>
</feature>
<sequence>MPVAFRKASTEWQGTAAEGSGTTTFVSSQAGGPFPVSLTKRTDQEDKSQTNPEELIAAAHSTCYAMAFSNVLSQNDTPPSKLDVDVRVTLDQVGEGFGITKSELTVAGVVPGLDQEQFEKLANEAEQACPVSNVIRGNAEISLKATLSS</sequence>
<dbReference type="InterPro" id="IPR019904">
    <property type="entry name" value="Peroxiredoxin_OsmC"/>
</dbReference>
<dbReference type="InterPro" id="IPR036102">
    <property type="entry name" value="OsmC/Ohrsf"/>
</dbReference>
<organism evidence="2">
    <name type="scientific">freshwater metagenome</name>
    <dbReference type="NCBI Taxonomy" id="449393"/>
    <lineage>
        <taxon>unclassified sequences</taxon>
        <taxon>metagenomes</taxon>
        <taxon>ecological metagenomes</taxon>
    </lineage>
</organism>